<dbReference type="Proteomes" id="UP000051984">
    <property type="component" value="Unassembled WGS sequence"/>
</dbReference>
<evidence type="ECO:0000313" key="1">
    <source>
        <dbReference type="EMBL" id="KRK12998.1"/>
    </source>
</evidence>
<accession>A0A0R1EUG0</accession>
<dbReference type="EMBL" id="AZCT01000003">
    <property type="protein sequence ID" value="KRK12998.1"/>
    <property type="molecule type" value="Genomic_DNA"/>
</dbReference>
<evidence type="ECO:0000313" key="2">
    <source>
        <dbReference type="Proteomes" id="UP000051984"/>
    </source>
</evidence>
<gene>
    <name evidence="1" type="ORF">FD51_GL002154</name>
</gene>
<dbReference type="RefSeq" id="WP_155807518.1">
    <property type="nucleotide sequence ID" value="NZ_AZCT01000003.1"/>
</dbReference>
<sequence>MSSVGGYELQEKVTDAIDADETDDGLPYMTIIPSVGRLMGQFIGVDANEIKSIKVIE</sequence>
<organism evidence="1 2">
    <name type="scientific">Lacticaseibacillus zeae DSM 20178 = KCTC 3804</name>
    <dbReference type="NCBI Taxonomy" id="1423816"/>
    <lineage>
        <taxon>Bacteria</taxon>
        <taxon>Bacillati</taxon>
        <taxon>Bacillota</taxon>
        <taxon>Bacilli</taxon>
        <taxon>Lactobacillales</taxon>
        <taxon>Lactobacillaceae</taxon>
        <taxon>Lacticaseibacillus</taxon>
    </lineage>
</organism>
<reference evidence="1 2" key="1">
    <citation type="journal article" date="2015" name="Genome Announc.">
        <title>Expanding the biotechnology potential of lactobacilli through comparative genomics of 213 strains and associated genera.</title>
        <authorList>
            <person name="Sun Z."/>
            <person name="Harris H.M."/>
            <person name="McCann A."/>
            <person name="Guo C."/>
            <person name="Argimon S."/>
            <person name="Zhang W."/>
            <person name="Yang X."/>
            <person name="Jeffery I.B."/>
            <person name="Cooney J.C."/>
            <person name="Kagawa T.F."/>
            <person name="Liu W."/>
            <person name="Song Y."/>
            <person name="Salvetti E."/>
            <person name="Wrobel A."/>
            <person name="Rasinkangas P."/>
            <person name="Parkhill J."/>
            <person name="Rea M.C."/>
            <person name="O'Sullivan O."/>
            <person name="Ritari J."/>
            <person name="Douillard F.P."/>
            <person name="Paul Ross R."/>
            <person name="Yang R."/>
            <person name="Briner A.E."/>
            <person name="Felis G.E."/>
            <person name="de Vos W.M."/>
            <person name="Barrangou R."/>
            <person name="Klaenhammer T.R."/>
            <person name="Caufield P.W."/>
            <person name="Cui Y."/>
            <person name="Zhang H."/>
            <person name="O'Toole P.W."/>
        </authorList>
    </citation>
    <scope>NUCLEOTIDE SEQUENCE [LARGE SCALE GENOMIC DNA]</scope>
    <source>
        <strain evidence="1 2">DSM 20178</strain>
    </source>
</reference>
<name>A0A0R1EUG0_LACZE</name>
<protein>
    <submittedName>
        <fullName evidence="1">Uncharacterized protein</fullName>
    </submittedName>
</protein>
<proteinExistence type="predicted"/>
<dbReference type="PATRIC" id="fig|1423816.3.peg.2232"/>
<dbReference type="AlphaFoldDB" id="A0A0R1EUG0"/>
<comment type="caution">
    <text evidence="1">The sequence shown here is derived from an EMBL/GenBank/DDBJ whole genome shotgun (WGS) entry which is preliminary data.</text>
</comment>